<dbReference type="RefSeq" id="XP_007248289.1">
    <property type="nucleotide sequence ID" value="XM_007248227.3"/>
</dbReference>
<dbReference type="CTD" id="566602"/>
<dbReference type="GO" id="GO:0005179">
    <property type="term" value="F:hormone activity"/>
    <property type="evidence" value="ECO:0007669"/>
    <property type="project" value="UniProtKB-KW"/>
</dbReference>
<evidence type="ECO:0000256" key="3">
    <source>
        <dbReference type="ARBA" id="ARBA00022525"/>
    </source>
</evidence>
<reference evidence="8" key="3">
    <citation type="submission" date="2025-08" db="UniProtKB">
        <authorList>
            <consortium name="Ensembl"/>
        </authorList>
    </citation>
    <scope>IDENTIFICATION</scope>
</reference>
<evidence type="ECO:0000256" key="1">
    <source>
        <dbReference type="ARBA" id="ARBA00004613"/>
    </source>
</evidence>
<protein>
    <submittedName>
        <fullName evidence="8">Relaxin-3</fullName>
    </submittedName>
</protein>
<evidence type="ECO:0000313" key="9">
    <source>
        <dbReference type="Proteomes" id="UP000018467"/>
    </source>
</evidence>
<dbReference type="GO" id="GO:0001664">
    <property type="term" value="F:G protein-coupled receptor binding"/>
    <property type="evidence" value="ECO:0007669"/>
    <property type="project" value="TreeGrafter"/>
</dbReference>
<dbReference type="Bgee" id="ENSAMXG00000043540">
    <property type="expression patterns" value="Expressed in intestine and 13 other cell types or tissues"/>
</dbReference>
<evidence type="ECO:0000256" key="6">
    <source>
        <dbReference type="SAM" id="SignalP"/>
    </source>
</evidence>
<sequence length="114" mass="12877">MKALRSSQSLLLLMLLWAVCSVSQVQAEGKAVKLCGRDFIRAVVYTCGGSRWRRLLSFQDVEEFRNEEQNSIEDLSESEGLDLSARNLGDQIKQDGYMTCCRNGCRKSDLSFLC</sequence>
<keyword evidence="3" id="KW-0964">Secreted</keyword>
<reference evidence="9" key="1">
    <citation type="submission" date="2013-03" db="EMBL/GenBank/DDBJ databases">
        <authorList>
            <person name="Jeffery W."/>
            <person name="Warren W."/>
            <person name="Wilson R.K."/>
        </authorList>
    </citation>
    <scope>NUCLEOTIDE SEQUENCE</scope>
    <source>
        <strain evidence="9">female</strain>
    </source>
</reference>
<keyword evidence="4" id="KW-0372">Hormone</keyword>
<name>A0A3B1IJU3_ASTMX</name>
<dbReference type="CDD" id="cd04365">
    <property type="entry name" value="IlGF_relaxin_like"/>
    <property type="match status" value="1"/>
</dbReference>
<dbReference type="SUPFAM" id="SSF56994">
    <property type="entry name" value="Insulin-like"/>
    <property type="match status" value="1"/>
</dbReference>
<keyword evidence="9" id="KW-1185">Reference proteome</keyword>
<evidence type="ECO:0000256" key="4">
    <source>
        <dbReference type="ARBA" id="ARBA00022702"/>
    </source>
</evidence>
<reference evidence="8" key="4">
    <citation type="submission" date="2025-09" db="UniProtKB">
        <authorList>
            <consortium name="Ensembl"/>
        </authorList>
    </citation>
    <scope>IDENTIFICATION</scope>
</reference>
<feature type="chain" id="PRO_5017449176" evidence="6">
    <location>
        <begin position="28"/>
        <end position="114"/>
    </location>
</feature>
<feature type="signal peptide" evidence="6">
    <location>
        <begin position="1"/>
        <end position="27"/>
    </location>
</feature>
<accession>A0A3B1IJU3</accession>
<organism evidence="8 9">
    <name type="scientific">Astyanax mexicanus</name>
    <name type="common">Blind cave fish</name>
    <name type="synonym">Astyanax fasciatus mexicanus</name>
    <dbReference type="NCBI Taxonomy" id="7994"/>
    <lineage>
        <taxon>Eukaryota</taxon>
        <taxon>Metazoa</taxon>
        <taxon>Chordata</taxon>
        <taxon>Craniata</taxon>
        <taxon>Vertebrata</taxon>
        <taxon>Euteleostomi</taxon>
        <taxon>Actinopterygii</taxon>
        <taxon>Neopterygii</taxon>
        <taxon>Teleostei</taxon>
        <taxon>Ostariophysi</taxon>
        <taxon>Characiformes</taxon>
        <taxon>Characoidei</taxon>
        <taxon>Acestrorhamphidae</taxon>
        <taxon>Acestrorhamphinae</taxon>
        <taxon>Astyanax</taxon>
    </lineage>
</organism>
<dbReference type="GeneID" id="103043616"/>
<dbReference type="Ensembl" id="ENSAMXT00000035595.1">
    <property type="protein sequence ID" value="ENSAMXP00000030152.1"/>
    <property type="gene ID" value="ENSAMXG00000043540.1"/>
</dbReference>
<evidence type="ECO:0000313" key="8">
    <source>
        <dbReference type="Ensembl" id="ENSAMXP00000030152.1"/>
    </source>
</evidence>
<dbReference type="GeneTree" id="ENSGT01140000282949"/>
<dbReference type="InterPro" id="IPR036438">
    <property type="entry name" value="Insulin-like_sf"/>
</dbReference>
<keyword evidence="5" id="KW-1015">Disulfide bond</keyword>
<dbReference type="InParanoid" id="A0A3B1IJU3"/>
<dbReference type="Pfam" id="PF00049">
    <property type="entry name" value="Insulin"/>
    <property type="match status" value="1"/>
</dbReference>
<dbReference type="GO" id="GO:0005576">
    <property type="term" value="C:extracellular region"/>
    <property type="evidence" value="ECO:0007669"/>
    <property type="project" value="UniProtKB-SubCell"/>
</dbReference>
<dbReference type="OrthoDB" id="9443437at2759"/>
<comment type="subunit">
    <text evidence="2">Heterodimer of a B chain and an A chain linked by two disulfide bonds.</text>
</comment>
<dbReference type="Proteomes" id="UP000018467">
    <property type="component" value="Unassembled WGS sequence"/>
</dbReference>
<evidence type="ECO:0000256" key="2">
    <source>
        <dbReference type="ARBA" id="ARBA00011207"/>
    </source>
</evidence>
<reference evidence="9" key="2">
    <citation type="journal article" date="2014" name="Nat. Commun.">
        <title>The cavefish genome reveals candidate genes for eye loss.</title>
        <authorList>
            <person name="McGaugh S.E."/>
            <person name="Gross J.B."/>
            <person name="Aken B."/>
            <person name="Blin M."/>
            <person name="Borowsky R."/>
            <person name="Chalopin D."/>
            <person name="Hinaux H."/>
            <person name="Jeffery W.R."/>
            <person name="Keene A."/>
            <person name="Ma L."/>
            <person name="Minx P."/>
            <person name="Murphy D."/>
            <person name="O'Quin K.E."/>
            <person name="Retaux S."/>
            <person name="Rohner N."/>
            <person name="Searle S.M."/>
            <person name="Stahl B.A."/>
            <person name="Tabin C."/>
            <person name="Volff J.N."/>
            <person name="Yoshizawa M."/>
            <person name="Warren W.C."/>
        </authorList>
    </citation>
    <scope>NUCLEOTIDE SEQUENCE [LARGE SCALE GENOMIC DNA]</scope>
    <source>
        <strain evidence="9">female</strain>
    </source>
</reference>
<evidence type="ECO:0000256" key="5">
    <source>
        <dbReference type="ARBA" id="ARBA00023157"/>
    </source>
</evidence>
<comment type="subcellular location">
    <subcellularLocation>
        <location evidence="1">Secreted</location>
    </subcellularLocation>
</comment>
<dbReference type="SMART" id="SM00078">
    <property type="entry name" value="IlGF"/>
    <property type="match status" value="1"/>
</dbReference>
<dbReference type="InterPro" id="IPR051777">
    <property type="entry name" value="Insulin-like_neuro_ligands"/>
</dbReference>
<proteinExistence type="predicted"/>
<dbReference type="InterPro" id="IPR016179">
    <property type="entry name" value="Insulin-like"/>
</dbReference>
<dbReference type="STRING" id="7994.ENSAMXP00000030152"/>
<dbReference type="PANTHER" id="PTHR20968:SF2">
    <property type="entry name" value="INSULIN-LIKE PEPTIDE INSL5"/>
    <property type="match status" value="1"/>
</dbReference>
<evidence type="ECO:0000259" key="7">
    <source>
        <dbReference type="SMART" id="SM00078"/>
    </source>
</evidence>
<feature type="domain" description="Insulin-like" evidence="7">
    <location>
        <begin position="32"/>
        <end position="114"/>
    </location>
</feature>
<dbReference type="AlphaFoldDB" id="A0A3B1IJU3"/>
<dbReference type="KEGG" id="amex:103043616"/>
<dbReference type="PANTHER" id="PTHR20968">
    <property type="entry name" value="ILGF DOMAIN-CONTAINING PROTEIN"/>
    <property type="match status" value="1"/>
</dbReference>
<keyword evidence="6" id="KW-0732">Signal</keyword>